<comment type="caution">
    <text evidence="7">The sequence shown here is derived from an EMBL/GenBank/DDBJ whole genome shotgun (WGS) entry which is preliminary data.</text>
</comment>
<evidence type="ECO:0000256" key="1">
    <source>
        <dbReference type="ARBA" id="ARBA00022536"/>
    </source>
</evidence>
<feature type="repeat" description="LDL-receptor class B" evidence="6">
    <location>
        <begin position="174"/>
        <end position="218"/>
    </location>
</feature>
<evidence type="ECO:0000256" key="5">
    <source>
        <dbReference type="ARBA" id="ARBA00023180"/>
    </source>
</evidence>
<dbReference type="GO" id="GO:0005886">
    <property type="term" value="C:plasma membrane"/>
    <property type="evidence" value="ECO:0007669"/>
    <property type="project" value="TreeGrafter"/>
</dbReference>
<dbReference type="InterPro" id="IPR000033">
    <property type="entry name" value="LDLR_classB_rpt"/>
</dbReference>
<dbReference type="InterPro" id="IPR050778">
    <property type="entry name" value="Cueball_EGF_LRP_Nidogen"/>
</dbReference>
<dbReference type="InterPro" id="IPR011042">
    <property type="entry name" value="6-blade_b-propeller_TolB-like"/>
</dbReference>
<keyword evidence="4" id="KW-1015">Disulfide bond</keyword>
<keyword evidence="7" id="KW-0449">Lipoprotein</keyword>
<dbReference type="FunFam" id="2.120.10.30:FF:000241">
    <property type="entry name" value="Low-density lipoprotein receptor-related protein 6"/>
    <property type="match status" value="1"/>
</dbReference>
<dbReference type="AlphaFoldDB" id="A0A443RVE6"/>
<keyword evidence="5" id="KW-0325">Glycoprotein</keyword>
<evidence type="ECO:0000256" key="3">
    <source>
        <dbReference type="ARBA" id="ARBA00022737"/>
    </source>
</evidence>
<dbReference type="EMBL" id="NCKV01027366">
    <property type="protein sequence ID" value="RWS19342.1"/>
    <property type="molecule type" value="Genomic_DNA"/>
</dbReference>
<dbReference type="VEuPathDB" id="VectorBase:LDEU012698"/>
<evidence type="ECO:0000256" key="2">
    <source>
        <dbReference type="ARBA" id="ARBA00022729"/>
    </source>
</evidence>
<dbReference type="STRING" id="299467.A0A443RVE6"/>
<dbReference type="GO" id="GO:0017147">
    <property type="term" value="F:Wnt-protein binding"/>
    <property type="evidence" value="ECO:0007669"/>
    <property type="project" value="TreeGrafter"/>
</dbReference>
<dbReference type="SMART" id="SM00135">
    <property type="entry name" value="LY"/>
    <property type="match status" value="4"/>
</dbReference>
<accession>A0A443RVE6</accession>
<evidence type="ECO:0000256" key="4">
    <source>
        <dbReference type="ARBA" id="ARBA00023157"/>
    </source>
</evidence>
<feature type="non-terminal residue" evidence="7">
    <location>
        <position position="307"/>
    </location>
</feature>
<keyword evidence="8" id="KW-1185">Reference proteome</keyword>
<feature type="repeat" description="LDL-receptor class B" evidence="6">
    <location>
        <begin position="130"/>
        <end position="173"/>
    </location>
</feature>
<dbReference type="PANTHER" id="PTHR46513:SF13">
    <property type="entry name" value="EGF-LIKE DOMAIN-CONTAINING PROTEIN"/>
    <property type="match status" value="1"/>
</dbReference>
<keyword evidence="3" id="KW-0677">Repeat</keyword>
<keyword evidence="2" id="KW-0732">Signal</keyword>
<dbReference type="GO" id="GO:0060070">
    <property type="term" value="P:canonical Wnt signaling pathway"/>
    <property type="evidence" value="ECO:0007669"/>
    <property type="project" value="TreeGrafter"/>
</dbReference>
<dbReference type="Pfam" id="PF00058">
    <property type="entry name" value="Ldl_recept_b"/>
    <property type="match status" value="1"/>
</dbReference>
<proteinExistence type="predicted"/>
<dbReference type="GO" id="GO:0042813">
    <property type="term" value="F:Wnt receptor activity"/>
    <property type="evidence" value="ECO:0007669"/>
    <property type="project" value="TreeGrafter"/>
</dbReference>
<gene>
    <name evidence="7" type="ORF">B4U80_12314</name>
</gene>
<dbReference type="PROSITE" id="PS51120">
    <property type="entry name" value="LDLRB"/>
    <property type="match status" value="2"/>
</dbReference>
<dbReference type="Proteomes" id="UP000288716">
    <property type="component" value="Unassembled WGS sequence"/>
</dbReference>
<evidence type="ECO:0000256" key="6">
    <source>
        <dbReference type="PROSITE-ProRule" id="PRU00461"/>
    </source>
</evidence>
<name>A0A443RVE6_9ACAR</name>
<evidence type="ECO:0000313" key="7">
    <source>
        <dbReference type="EMBL" id="RWS19342.1"/>
    </source>
</evidence>
<dbReference type="OrthoDB" id="5958943at2759"/>
<dbReference type="Gene3D" id="2.120.10.30">
    <property type="entry name" value="TolB, C-terminal domain"/>
    <property type="match status" value="1"/>
</dbReference>
<dbReference type="PANTHER" id="PTHR46513">
    <property type="entry name" value="VITELLOGENIN RECEPTOR-LIKE PROTEIN-RELATED-RELATED"/>
    <property type="match status" value="1"/>
</dbReference>
<protein>
    <submittedName>
        <fullName evidence="7">Very low-density lipoprotein receptor-like protein</fullName>
    </submittedName>
</protein>
<reference evidence="7 8" key="1">
    <citation type="journal article" date="2018" name="Gigascience">
        <title>Genomes of trombidid mites reveal novel predicted allergens and laterally-transferred genes associated with secondary metabolism.</title>
        <authorList>
            <person name="Dong X."/>
            <person name="Chaisiri K."/>
            <person name="Xia D."/>
            <person name="Armstrong S.D."/>
            <person name="Fang Y."/>
            <person name="Donnelly M.J."/>
            <person name="Kadowaki T."/>
            <person name="McGarry J.W."/>
            <person name="Darby A.C."/>
            <person name="Makepeace B.L."/>
        </authorList>
    </citation>
    <scope>NUCLEOTIDE SEQUENCE [LARGE SCALE GENOMIC DNA]</scope>
    <source>
        <strain evidence="7">UoL-UT</strain>
    </source>
</reference>
<sequence length="307" mass="35327">MHNSTEKPSLLIASGNTIHTVIHDEYTNVGLIDYSLMSNYIIWNDFHTDSFFIEKLDKAKPSQFSNKKQLLKSEIRALGFAVDWIHDLVYWTNLYELTVEVAHLANMNETTILVKNADEPRAIAVCVQSSLLFWTDCSHQPKIESVFQDGTNRKVIVEKGLRYPFSLTIDQIESRIYWLDGMQSEIYACDFDGRHRSLIVHSPQFLSHANALGVFGDTVYWSDWNHNSITKVNKLQEASMLYQPIITLKAMLHDFKIVHSSKQPMSHNRCNSNQCSHLCLPHNESCYTCFCPPFHYISTNGFRCIAL</sequence>
<evidence type="ECO:0000313" key="8">
    <source>
        <dbReference type="Proteomes" id="UP000288716"/>
    </source>
</evidence>
<dbReference type="SUPFAM" id="SSF63825">
    <property type="entry name" value="YWTD domain"/>
    <property type="match status" value="1"/>
</dbReference>
<keyword evidence="1" id="KW-0245">EGF-like domain</keyword>
<keyword evidence="7" id="KW-0675">Receptor</keyword>
<organism evidence="7 8">
    <name type="scientific">Leptotrombidium deliense</name>
    <dbReference type="NCBI Taxonomy" id="299467"/>
    <lineage>
        <taxon>Eukaryota</taxon>
        <taxon>Metazoa</taxon>
        <taxon>Ecdysozoa</taxon>
        <taxon>Arthropoda</taxon>
        <taxon>Chelicerata</taxon>
        <taxon>Arachnida</taxon>
        <taxon>Acari</taxon>
        <taxon>Acariformes</taxon>
        <taxon>Trombidiformes</taxon>
        <taxon>Prostigmata</taxon>
        <taxon>Anystina</taxon>
        <taxon>Parasitengona</taxon>
        <taxon>Trombiculoidea</taxon>
        <taxon>Trombiculidae</taxon>
        <taxon>Leptotrombidium</taxon>
    </lineage>
</organism>